<dbReference type="Gene3D" id="3.40.50.150">
    <property type="entry name" value="Vaccinia Virus protein VP39"/>
    <property type="match status" value="1"/>
</dbReference>
<evidence type="ECO:0000256" key="1">
    <source>
        <dbReference type="ARBA" id="ARBA00011975"/>
    </source>
</evidence>
<dbReference type="GO" id="GO:0003886">
    <property type="term" value="F:DNA (cytosine-5-)-methyltransferase activity"/>
    <property type="evidence" value="ECO:0007669"/>
    <property type="project" value="UniProtKB-EC"/>
</dbReference>
<evidence type="ECO:0000256" key="3">
    <source>
        <dbReference type="ARBA" id="ARBA00022679"/>
    </source>
</evidence>
<keyword evidence="2" id="KW-0489">Methyltransferase</keyword>
<evidence type="ECO:0000313" key="5">
    <source>
        <dbReference type="EMBL" id="KKL58263.1"/>
    </source>
</evidence>
<protein>
    <recommendedName>
        <fullName evidence="1">DNA (cytosine-5-)-methyltransferase</fullName>
        <ecNumber evidence="1">2.1.1.37</ecNumber>
    </recommendedName>
</protein>
<proteinExistence type="predicted"/>
<dbReference type="PANTHER" id="PTHR10629:SF52">
    <property type="entry name" value="DNA (CYTOSINE-5)-METHYLTRANSFERASE 1"/>
    <property type="match status" value="1"/>
</dbReference>
<sequence length="261" mass="28726">MKFGSLFSGIGGLDLGLERAGMECAWQVEIDDYCQKVLTKHWPDVPKYKDVRDVGKELESVDLICGGFPCQPVSVSGQRRGSKDERWLWDDFYRIICDVGPSWVVVENVPGLYSAEDGRLFGGILRDLSNGGYDAEWDTIPAAAFGAAHVRERVFLVAHSAGEPFDVRSAKRKKAVHAGRDGSIRQVANAVGEGRQGVKRPILENGDIARRSWWAAEPSVGRVANGVPHRVDRLRGLGNAVVPQVAEFIGRQIMEANDIIQ</sequence>
<dbReference type="EMBL" id="LAZR01029884">
    <property type="protein sequence ID" value="KKL58263.1"/>
    <property type="molecule type" value="Genomic_DNA"/>
</dbReference>
<evidence type="ECO:0000256" key="4">
    <source>
        <dbReference type="ARBA" id="ARBA00022691"/>
    </source>
</evidence>
<dbReference type="InterPro" id="IPR050390">
    <property type="entry name" value="C5-Methyltransferase"/>
</dbReference>
<organism evidence="5">
    <name type="scientific">marine sediment metagenome</name>
    <dbReference type="NCBI Taxonomy" id="412755"/>
    <lineage>
        <taxon>unclassified sequences</taxon>
        <taxon>metagenomes</taxon>
        <taxon>ecological metagenomes</taxon>
    </lineage>
</organism>
<keyword evidence="4" id="KW-0949">S-adenosyl-L-methionine</keyword>
<dbReference type="EC" id="2.1.1.37" evidence="1"/>
<keyword evidence="3" id="KW-0808">Transferase</keyword>
<dbReference type="InterPro" id="IPR001525">
    <property type="entry name" value="C5_MeTfrase"/>
</dbReference>
<comment type="caution">
    <text evidence="5">The sequence shown here is derived from an EMBL/GenBank/DDBJ whole genome shotgun (WGS) entry which is preliminary data.</text>
</comment>
<dbReference type="InterPro" id="IPR031303">
    <property type="entry name" value="C5_meth_CS"/>
</dbReference>
<dbReference type="GO" id="GO:0005634">
    <property type="term" value="C:nucleus"/>
    <property type="evidence" value="ECO:0007669"/>
    <property type="project" value="TreeGrafter"/>
</dbReference>
<dbReference type="PANTHER" id="PTHR10629">
    <property type="entry name" value="CYTOSINE-SPECIFIC METHYLTRANSFERASE"/>
    <property type="match status" value="1"/>
</dbReference>
<dbReference type="SUPFAM" id="SSF53335">
    <property type="entry name" value="S-adenosyl-L-methionine-dependent methyltransferases"/>
    <property type="match status" value="1"/>
</dbReference>
<dbReference type="PROSITE" id="PS00095">
    <property type="entry name" value="C5_MTASE_2"/>
    <property type="match status" value="1"/>
</dbReference>
<evidence type="ECO:0000256" key="2">
    <source>
        <dbReference type="ARBA" id="ARBA00022603"/>
    </source>
</evidence>
<dbReference type="AlphaFoldDB" id="A0A0F9D9C7"/>
<dbReference type="Pfam" id="PF00145">
    <property type="entry name" value="DNA_methylase"/>
    <property type="match status" value="1"/>
</dbReference>
<accession>A0A0F9D9C7</accession>
<dbReference type="NCBIfam" id="TIGR00675">
    <property type="entry name" value="dcm"/>
    <property type="match status" value="1"/>
</dbReference>
<dbReference type="PRINTS" id="PR00105">
    <property type="entry name" value="C5METTRFRASE"/>
</dbReference>
<reference evidence="5" key="1">
    <citation type="journal article" date="2015" name="Nature">
        <title>Complex archaea that bridge the gap between prokaryotes and eukaryotes.</title>
        <authorList>
            <person name="Spang A."/>
            <person name="Saw J.H."/>
            <person name="Jorgensen S.L."/>
            <person name="Zaremba-Niedzwiedzka K."/>
            <person name="Martijn J."/>
            <person name="Lind A.E."/>
            <person name="van Eijk R."/>
            <person name="Schleper C."/>
            <person name="Guy L."/>
            <person name="Ettema T.J."/>
        </authorList>
    </citation>
    <scope>NUCLEOTIDE SEQUENCE</scope>
</reference>
<dbReference type="GO" id="GO:0003677">
    <property type="term" value="F:DNA binding"/>
    <property type="evidence" value="ECO:0007669"/>
    <property type="project" value="TreeGrafter"/>
</dbReference>
<dbReference type="GO" id="GO:0032259">
    <property type="term" value="P:methylation"/>
    <property type="evidence" value="ECO:0007669"/>
    <property type="project" value="UniProtKB-KW"/>
</dbReference>
<name>A0A0F9D9C7_9ZZZZ</name>
<dbReference type="GO" id="GO:0044027">
    <property type="term" value="P:negative regulation of gene expression via chromosomal CpG island methylation"/>
    <property type="evidence" value="ECO:0007669"/>
    <property type="project" value="TreeGrafter"/>
</dbReference>
<dbReference type="InterPro" id="IPR029063">
    <property type="entry name" value="SAM-dependent_MTases_sf"/>
</dbReference>
<dbReference type="PROSITE" id="PS51679">
    <property type="entry name" value="SAM_MT_C5"/>
    <property type="match status" value="1"/>
</dbReference>
<gene>
    <name evidence="5" type="ORF">LCGC14_2227120</name>
</gene>